<dbReference type="RefSeq" id="WP_107956274.1">
    <property type="nucleotide sequence ID" value="NZ_QAOG01000001.1"/>
</dbReference>
<gene>
    <name evidence="3" type="ORF">C8J26_0045</name>
</gene>
<proteinExistence type="predicted"/>
<dbReference type="Pfam" id="PF06057">
    <property type="entry name" value="VirJ"/>
    <property type="match status" value="1"/>
</dbReference>
<dbReference type="InterPro" id="IPR029058">
    <property type="entry name" value="AB_hydrolase_fold"/>
</dbReference>
<feature type="transmembrane region" description="Helical" evidence="1">
    <location>
        <begin position="20"/>
        <end position="39"/>
    </location>
</feature>
<protein>
    <submittedName>
        <fullName evidence="3">Virulence protein VirJ</fullName>
    </submittedName>
</protein>
<evidence type="ECO:0000313" key="3">
    <source>
        <dbReference type="EMBL" id="PTQ61778.1"/>
    </source>
</evidence>
<organism evidence="3 4">
    <name type="scientific">Sphingomonas aurantiaca</name>
    <dbReference type="NCBI Taxonomy" id="185949"/>
    <lineage>
        <taxon>Bacteria</taxon>
        <taxon>Pseudomonadati</taxon>
        <taxon>Pseudomonadota</taxon>
        <taxon>Alphaproteobacteria</taxon>
        <taxon>Sphingomonadales</taxon>
        <taxon>Sphingomonadaceae</taxon>
        <taxon>Sphingomonas</taxon>
    </lineage>
</organism>
<dbReference type="EMBL" id="QAOG01000001">
    <property type="protein sequence ID" value="PTQ61778.1"/>
    <property type="molecule type" value="Genomic_DNA"/>
</dbReference>
<dbReference type="AlphaFoldDB" id="A0A2T5GR85"/>
<sequence>MNTTKHPRTAAARRWRRGAWVSGILSAIVVLFVYLAGYFDRDPVHVYPAIGVRASGAPPIAVVNFSGDMGLRFLLGASTSRGLTEHGIPVVGITTPALFARHRTRGELDAIVADGVRAALARTGAKRVVVMGQSYGADIVQTGLADLPSSLRPRVAGIVLILPGDTVFYRADPSGLLYDHGTPDSMGVTTGNRLDWAPLTCIYGVEETDSLCPLLSVAGVRKVGMPGGHNIHHDADGLLGHVLAAIAAVAPGAKRGF</sequence>
<reference evidence="3 4" key="1">
    <citation type="submission" date="2018-04" db="EMBL/GenBank/DDBJ databases">
        <title>Genomic Encyclopedia of Type Strains, Phase III (KMG-III): the genomes of soil and plant-associated and newly described type strains.</title>
        <authorList>
            <person name="Whitman W."/>
        </authorList>
    </citation>
    <scope>NUCLEOTIDE SEQUENCE [LARGE SCALE GENOMIC DNA]</scope>
    <source>
        <strain evidence="3 4">MA101b</strain>
    </source>
</reference>
<keyword evidence="1" id="KW-0472">Membrane</keyword>
<dbReference type="Gene3D" id="3.40.50.1820">
    <property type="entry name" value="alpha/beta hydrolase"/>
    <property type="match status" value="1"/>
</dbReference>
<dbReference type="Proteomes" id="UP000244189">
    <property type="component" value="Unassembled WGS sequence"/>
</dbReference>
<dbReference type="SUPFAM" id="SSF53474">
    <property type="entry name" value="alpha/beta-Hydrolases"/>
    <property type="match status" value="1"/>
</dbReference>
<keyword evidence="4" id="KW-1185">Reference proteome</keyword>
<accession>A0A2T5GR85</accession>
<comment type="caution">
    <text evidence="3">The sequence shown here is derived from an EMBL/GenBank/DDBJ whole genome shotgun (WGS) entry which is preliminary data.</text>
</comment>
<name>A0A2T5GR85_9SPHN</name>
<evidence type="ECO:0000313" key="4">
    <source>
        <dbReference type="Proteomes" id="UP000244189"/>
    </source>
</evidence>
<evidence type="ECO:0000259" key="2">
    <source>
        <dbReference type="Pfam" id="PF06057"/>
    </source>
</evidence>
<keyword evidence="1" id="KW-0812">Transmembrane</keyword>
<evidence type="ECO:0000256" key="1">
    <source>
        <dbReference type="SAM" id="Phobius"/>
    </source>
</evidence>
<keyword evidence="1" id="KW-1133">Transmembrane helix</keyword>
<dbReference type="InterPro" id="IPR010333">
    <property type="entry name" value="VirJ"/>
</dbReference>
<feature type="domain" description="Bacterial virulence" evidence="2">
    <location>
        <begin position="62"/>
        <end position="246"/>
    </location>
</feature>